<evidence type="ECO:0000313" key="1">
    <source>
        <dbReference type="EMBL" id="KAK7317185.1"/>
    </source>
</evidence>
<dbReference type="EMBL" id="JAYKXN010000001">
    <property type="protein sequence ID" value="KAK7317185.1"/>
    <property type="molecule type" value="Genomic_DNA"/>
</dbReference>
<reference evidence="1 2" key="1">
    <citation type="submission" date="2024-01" db="EMBL/GenBank/DDBJ databases">
        <title>The genomes of 5 underutilized Papilionoideae crops provide insights into root nodulation and disease resistance.</title>
        <authorList>
            <person name="Yuan L."/>
        </authorList>
    </citation>
    <scope>NUCLEOTIDE SEQUENCE [LARGE SCALE GENOMIC DNA]</scope>
    <source>
        <strain evidence="1">LY-2023</strain>
        <tissue evidence="1">Leaf</tissue>
    </source>
</reference>
<dbReference type="AlphaFoldDB" id="A0AAN9KG12"/>
<accession>A0AAN9KG12</accession>
<proteinExistence type="predicted"/>
<name>A0AAN9KG12_CLITE</name>
<dbReference type="Proteomes" id="UP001359559">
    <property type="component" value="Unassembled WGS sequence"/>
</dbReference>
<protein>
    <submittedName>
        <fullName evidence="1">Uncharacterized protein</fullName>
    </submittedName>
</protein>
<sequence>MGKQIGCGHYHADPVCLLRSGSSHVMSTNVNKHTNFLSLFPYAFTPHHPNPKNSSNLQHQIRPTTTILPTITITPPSLSLSLSLAAAT</sequence>
<organism evidence="1 2">
    <name type="scientific">Clitoria ternatea</name>
    <name type="common">Butterfly pea</name>
    <dbReference type="NCBI Taxonomy" id="43366"/>
    <lineage>
        <taxon>Eukaryota</taxon>
        <taxon>Viridiplantae</taxon>
        <taxon>Streptophyta</taxon>
        <taxon>Embryophyta</taxon>
        <taxon>Tracheophyta</taxon>
        <taxon>Spermatophyta</taxon>
        <taxon>Magnoliopsida</taxon>
        <taxon>eudicotyledons</taxon>
        <taxon>Gunneridae</taxon>
        <taxon>Pentapetalae</taxon>
        <taxon>rosids</taxon>
        <taxon>fabids</taxon>
        <taxon>Fabales</taxon>
        <taxon>Fabaceae</taxon>
        <taxon>Papilionoideae</taxon>
        <taxon>50 kb inversion clade</taxon>
        <taxon>NPAAA clade</taxon>
        <taxon>indigoferoid/millettioid clade</taxon>
        <taxon>Phaseoleae</taxon>
        <taxon>Clitoria</taxon>
    </lineage>
</organism>
<keyword evidence="2" id="KW-1185">Reference proteome</keyword>
<evidence type="ECO:0000313" key="2">
    <source>
        <dbReference type="Proteomes" id="UP001359559"/>
    </source>
</evidence>
<comment type="caution">
    <text evidence="1">The sequence shown here is derived from an EMBL/GenBank/DDBJ whole genome shotgun (WGS) entry which is preliminary data.</text>
</comment>
<gene>
    <name evidence="1" type="ORF">RJT34_01195</name>
</gene>